<name>A0ABX9TSY9_9GAMM</name>
<comment type="caution">
    <text evidence="1">The sequence shown here is derived from an EMBL/GenBank/DDBJ whole genome shotgun (WGS) entry which is preliminary data.</text>
</comment>
<protein>
    <submittedName>
        <fullName evidence="1">Uncharacterized protein</fullName>
    </submittedName>
</protein>
<dbReference type="Proteomes" id="UP000280271">
    <property type="component" value="Unassembled WGS sequence"/>
</dbReference>
<evidence type="ECO:0000313" key="2">
    <source>
        <dbReference type="Proteomes" id="UP000280271"/>
    </source>
</evidence>
<proteinExistence type="predicted"/>
<evidence type="ECO:0000313" key="1">
    <source>
        <dbReference type="EMBL" id="RLL18169.1"/>
    </source>
</evidence>
<reference evidence="1 2" key="1">
    <citation type="submission" date="2018-09" db="EMBL/GenBank/DDBJ databases">
        <title>The draft genome of Acinetobacter sp. strains.</title>
        <authorList>
            <person name="Qin J."/>
            <person name="Feng Y."/>
            <person name="Zong Z."/>
        </authorList>
    </citation>
    <scope>NUCLEOTIDE SEQUENCE [LARGE SCALE GENOMIC DNA]</scope>
    <source>
        <strain evidence="1 2">WCHAc060005</strain>
    </source>
</reference>
<sequence>MSTFYKTELGFRTIKLRDLALNAKQRRLLLLIGTDDFNAMNSSMQNRFATPELIQQLLELGLIQTEATFSPDLDIPPITDDAFTAPSLQTTEIQTATNEPIESSTQTFVMPDTPSLILSNQEAHQEHRPETTTLRTHASTLNELKDFMTQQLQQYCGLMAKLLIEKIHKTQHPAELKTCQMQWMTHLQESRIQPAQLNMALKYVNSSIHTLASD</sequence>
<dbReference type="RefSeq" id="WP_120375925.1">
    <property type="nucleotide sequence ID" value="NZ_RCHC01000023.1"/>
</dbReference>
<dbReference type="EMBL" id="RCHC01000023">
    <property type="protein sequence ID" value="RLL18169.1"/>
    <property type="molecule type" value="Genomic_DNA"/>
</dbReference>
<accession>A0ABX9TSY9</accession>
<gene>
    <name evidence="1" type="ORF">D9K81_15980</name>
</gene>
<keyword evidence="2" id="KW-1185">Reference proteome</keyword>
<organism evidence="1 2">
    <name type="scientific">Acinetobacter chengduensis</name>
    <dbReference type="NCBI Taxonomy" id="2420890"/>
    <lineage>
        <taxon>Bacteria</taxon>
        <taxon>Pseudomonadati</taxon>
        <taxon>Pseudomonadota</taxon>
        <taxon>Gammaproteobacteria</taxon>
        <taxon>Moraxellales</taxon>
        <taxon>Moraxellaceae</taxon>
        <taxon>Acinetobacter</taxon>
    </lineage>
</organism>